<keyword evidence="8 12" id="KW-0238">DNA-binding</keyword>
<dbReference type="PANTHER" id="PTHR30153">
    <property type="entry name" value="REPLICATIVE DNA HELICASE DNAB"/>
    <property type="match status" value="1"/>
</dbReference>
<evidence type="ECO:0000256" key="5">
    <source>
        <dbReference type="ARBA" id="ARBA00022801"/>
    </source>
</evidence>
<dbReference type="GO" id="GO:0003677">
    <property type="term" value="F:DNA binding"/>
    <property type="evidence" value="ECO:0007669"/>
    <property type="project" value="UniProtKB-UniRule"/>
</dbReference>
<dbReference type="PROSITE" id="PS51199">
    <property type="entry name" value="SF4_HELICASE"/>
    <property type="match status" value="1"/>
</dbReference>
<dbReference type="InterPro" id="IPR036185">
    <property type="entry name" value="DNA_heli_DnaB-like_N_sf"/>
</dbReference>
<dbReference type="GO" id="GO:0043139">
    <property type="term" value="F:5'-3' DNA helicase activity"/>
    <property type="evidence" value="ECO:0007669"/>
    <property type="project" value="UniProtKB-EC"/>
</dbReference>
<keyword evidence="3 12" id="KW-0235">DNA replication</keyword>
<evidence type="ECO:0000256" key="11">
    <source>
        <dbReference type="NCBIfam" id="TIGR00665"/>
    </source>
</evidence>
<evidence type="ECO:0000256" key="12">
    <source>
        <dbReference type="RuleBase" id="RU362085"/>
    </source>
</evidence>
<dbReference type="InterPro" id="IPR007693">
    <property type="entry name" value="DNA_helicase_DnaB-like_N"/>
</dbReference>
<dbReference type="SUPFAM" id="SSF52540">
    <property type="entry name" value="P-loop containing nucleoside triphosphate hydrolases"/>
    <property type="match status" value="1"/>
</dbReference>
<comment type="function">
    <text evidence="12">The main replicative DNA helicase, it participates in initiation and elongation during chromosome replication. Travels ahead of the DNA replisome, separating dsDNA into templates for DNA synthesis. A processive ATP-dependent 5'-3' DNA helicase it has DNA-dependent ATPase activity.</text>
</comment>
<comment type="similarity">
    <text evidence="1 12">Belongs to the helicase family. DnaB subfamily.</text>
</comment>
<dbReference type="GO" id="GO:0016787">
    <property type="term" value="F:hydrolase activity"/>
    <property type="evidence" value="ECO:0007669"/>
    <property type="project" value="UniProtKB-KW"/>
</dbReference>
<comment type="catalytic activity">
    <reaction evidence="10 12">
        <text>ATP + H2O = ADP + phosphate + H(+)</text>
        <dbReference type="Rhea" id="RHEA:13065"/>
        <dbReference type="ChEBI" id="CHEBI:15377"/>
        <dbReference type="ChEBI" id="CHEBI:15378"/>
        <dbReference type="ChEBI" id="CHEBI:30616"/>
        <dbReference type="ChEBI" id="CHEBI:43474"/>
        <dbReference type="ChEBI" id="CHEBI:456216"/>
        <dbReference type="EC" id="5.6.2.3"/>
    </reaction>
</comment>
<dbReference type="PANTHER" id="PTHR30153:SF2">
    <property type="entry name" value="REPLICATIVE DNA HELICASE"/>
    <property type="match status" value="1"/>
</dbReference>
<dbReference type="CDD" id="cd00984">
    <property type="entry name" value="DnaB_C"/>
    <property type="match status" value="1"/>
</dbReference>
<dbReference type="InterPro" id="IPR003593">
    <property type="entry name" value="AAA+_ATPase"/>
</dbReference>
<dbReference type="NCBIfam" id="TIGR00665">
    <property type="entry name" value="DnaB"/>
    <property type="match status" value="1"/>
</dbReference>
<evidence type="ECO:0000256" key="3">
    <source>
        <dbReference type="ARBA" id="ARBA00022705"/>
    </source>
</evidence>
<organism evidence="14">
    <name type="scientific">candidate division WOR-3 bacterium</name>
    <dbReference type="NCBI Taxonomy" id="2052148"/>
    <lineage>
        <taxon>Bacteria</taxon>
        <taxon>Bacteria division WOR-3</taxon>
    </lineage>
</organism>
<feature type="domain" description="SF4 helicase" evidence="13">
    <location>
        <begin position="175"/>
        <end position="449"/>
    </location>
</feature>
<keyword evidence="4 12" id="KW-0547">Nucleotide-binding</keyword>
<dbReference type="Proteomes" id="UP000885847">
    <property type="component" value="Unassembled WGS sequence"/>
</dbReference>
<reference evidence="14" key="1">
    <citation type="journal article" date="2020" name="mSystems">
        <title>Genome- and Community-Level Interaction Insights into Carbon Utilization and Element Cycling Functions of Hydrothermarchaeota in Hydrothermal Sediment.</title>
        <authorList>
            <person name="Zhou Z."/>
            <person name="Liu Y."/>
            <person name="Xu W."/>
            <person name="Pan J."/>
            <person name="Luo Z.H."/>
            <person name="Li M."/>
        </authorList>
    </citation>
    <scope>NUCLEOTIDE SEQUENCE [LARGE SCALE GENOMIC DNA]</scope>
    <source>
        <strain evidence="14">HyVt-102</strain>
    </source>
</reference>
<evidence type="ECO:0000259" key="13">
    <source>
        <dbReference type="PROSITE" id="PS51199"/>
    </source>
</evidence>
<evidence type="ECO:0000256" key="1">
    <source>
        <dbReference type="ARBA" id="ARBA00008428"/>
    </source>
</evidence>
<evidence type="ECO:0000256" key="2">
    <source>
        <dbReference type="ARBA" id="ARBA00022515"/>
    </source>
</evidence>
<dbReference type="GO" id="GO:0006269">
    <property type="term" value="P:DNA replication, synthesis of primer"/>
    <property type="evidence" value="ECO:0007669"/>
    <property type="project" value="UniProtKB-UniRule"/>
</dbReference>
<keyword evidence="6 12" id="KW-0347">Helicase</keyword>
<dbReference type="Gene3D" id="3.40.50.300">
    <property type="entry name" value="P-loop containing nucleotide triphosphate hydrolases"/>
    <property type="match status" value="1"/>
</dbReference>
<dbReference type="InterPro" id="IPR007694">
    <property type="entry name" value="DNA_helicase_DnaB-like_C"/>
</dbReference>
<evidence type="ECO:0000256" key="10">
    <source>
        <dbReference type="ARBA" id="ARBA00048954"/>
    </source>
</evidence>
<dbReference type="GO" id="GO:0005829">
    <property type="term" value="C:cytosol"/>
    <property type="evidence" value="ECO:0007669"/>
    <property type="project" value="TreeGrafter"/>
</dbReference>
<proteinExistence type="inferred from homology"/>
<sequence length="454" mass="51428">MEIRTLPNAVDIEKGVLGAMIVDMDAIARVVEILKPDDFYLESHKIICRAIFKLFELGKPVDSVLVTEEIKNMGKLEAIGGASYIAELTSSVVSAANIARHAEIIHEKAVLRDMIKTSNKIIEMAYREEDTTDNLLDLAEQEIFSIRERRKKGEVKHIGDYLDEVFESLRIRAERKSAITGLPSGFNQLDTNYTAGFQPAELIVIAGRPSTGKTAMALNIATYMAFERNIPVAFFSLEMHYMALIERMLSFLTGIPNTMIRKGFFDVRGEEWDFLTRTIARLRTMPLWIDSTPGISIYELRAKTRRLKKEHDIQAMFVDYLQLIQGPPRAENRQQEVAAISRALKNIARELEISVIALSQLSRAPKTRSSRKGEEAEPVLSDLRESGQIEQDADVVIFLHNKKPSEELEGKDLIPVKVIIAKQRNGPRGKLDFIFQKSLVRFREEKEAPVEDIL</sequence>
<evidence type="ECO:0000256" key="6">
    <source>
        <dbReference type="ARBA" id="ARBA00022806"/>
    </source>
</evidence>
<evidence type="ECO:0000256" key="7">
    <source>
        <dbReference type="ARBA" id="ARBA00022840"/>
    </source>
</evidence>
<protein>
    <recommendedName>
        <fullName evidence="11 12">Replicative DNA helicase</fullName>
        <ecNumber evidence="11 12">5.6.2.3</ecNumber>
    </recommendedName>
</protein>
<dbReference type="Pfam" id="PF00772">
    <property type="entry name" value="DnaB"/>
    <property type="match status" value="1"/>
</dbReference>
<dbReference type="InterPro" id="IPR007692">
    <property type="entry name" value="DNA_helicase_DnaB"/>
</dbReference>
<accession>A0A7C0ZDA1</accession>
<name>A0A7C0ZDA1_UNCW3</name>
<evidence type="ECO:0000256" key="8">
    <source>
        <dbReference type="ARBA" id="ARBA00023125"/>
    </source>
</evidence>
<dbReference type="SMART" id="SM00382">
    <property type="entry name" value="AAA"/>
    <property type="match status" value="1"/>
</dbReference>
<dbReference type="Gene3D" id="1.10.860.10">
    <property type="entry name" value="DNAb Helicase, Chain A"/>
    <property type="match status" value="1"/>
</dbReference>
<dbReference type="SUPFAM" id="SSF48024">
    <property type="entry name" value="N-terminal domain of DnaB helicase"/>
    <property type="match status" value="1"/>
</dbReference>
<evidence type="ECO:0000256" key="9">
    <source>
        <dbReference type="ARBA" id="ARBA00023235"/>
    </source>
</evidence>
<evidence type="ECO:0000313" key="14">
    <source>
        <dbReference type="EMBL" id="HDI83314.1"/>
    </source>
</evidence>
<dbReference type="GO" id="GO:1990077">
    <property type="term" value="C:primosome complex"/>
    <property type="evidence" value="ECO:0007669"/>
    <property type="project" value="UniProtKB-UniRule"/>
</dbReference>
<keyword evidence="2 12" id="KW-0639">Primosome</keyword>
<keyword evidence="7 12" id="KW-0067">ATP-binding</keyword>
<dbReference type="GO" id="GO:0005524">
    <property type="term" value="F:ATP binding"/>
    <property type="evidence" value="ECO:0007669"/>
    <property type="project" value="UniProtKB-UniRule"/>
</dbReference>
<comment type="caution">
    <text evidence="14">The sequence shown here is derived from an EMBL/GenBank/DDBJ whole genome shotgun (WGS) entry which is preliminary data.</text>
</comment>
<dbReference type="FunFam" id="1.10.860.10:FF:000001">
    <property type="entry name" value="Replicative DNA helicase"/>
    <property type="match status" value="1"/>
</dbReference>
<gene>
    <name evidence="14" type="primary">dnaB</name>
    <name evidence="14" type="ORF">ENF18_05935</name>
</gene>
<dbReference type="InterPro" id="IPR016136">
    <property type="entry name" value="DNA_helicase_N/primase_C"/>
</dbReference>
<dbReference type="Pfam" id="PF03796">
    <property type="entry name" value="DnaB_C"/>
    <property type="match status" value="1"/>
</dbReference>
<keyword evidence="5 12" id="KW-0378">Hydrolase</keyword>
<keyword evidence="9" id="KW-0413">Isomerase</keyword>
<dbReference type="InterPro" id="IPR027417">
    <property type="entry name" value="P-loop_NTPase"/>
</dbReference>
<dbReference type="EC" id="5.6.2.3" evidence="11 12"/>
<dbReference type="EMBL" id="DQWE01000282">
    <property type="protein sequence ID" value="HDI83314.1"/>
    <property type="molecule type" value="Genomic_DNA"/>
</dbReference>
<dbReference type="AlphaFoldDB" id="A0A7C0ZDA1"/>
<evidence type="ECO:0000256" key="4">
    <source>
        <dbReference type="ARBA" id="ARBA00022741"/>
    </source>
</evidence>